<evidence type="ECO:0000256" key="14">
    <source>
        <dbReference type="ARBA" id="ARBA00022842"/>
    </source>
</evidence>
<dbReference type="SUPFAM" id="SSF56219">
    <property type="entry name" value="DNase I-like"/>
    <property type="match status" value="1"/>
</dbReference>
<dbReference type="PANTHER" id="PTHR12121:SF100">
    <property type="entry name" value="POLY(A)-SPECIFIC RIBONUCLEASE"/>
    <property type="match status" value="1"/>
</dbReference>
<feature type="region of interest" description="Disordered" evidence="18">
    <location>
        <begin position="198"/>
        <end position="269"/>
    </location>
</feature>
<evidence type="ECO:0000256" key="4">
    <source>
        <dbReference type="ARBA" id="ARBA00004496"/>
    </source>
</evidence>
<keyword evidence="15" id="KW-0805">Transcription regulation</keyword>
<keyword evidence="16" id="KW-0804">Transcription</keyword>
<dbReference type="Proteomes" id="UP000663828">
    <property type="component" value="Unassembled WGS sequence"/>
</dbReference>
<sequence>MCSVTEPHRATVSCKNLFSSSANDRSMTTTSTPSPPSSSSRRCNNNNAHGKRNSNIDTNVFVRSSNYSKKNQQQQQQRLVDITNDSHFNSNVFQIPFSIEQTYDNGRKSLSNTTNNTKLLRTSLNPLSPAFFSTRQTSVLLSEQKQDVQLSHPKVVLLSETSDYGSSTDPELQSTQHISPFTESSPFTFDAEESSFNFPTLDSSSHPSTQTRRVSLSSSSSSSSSSSPTSPSSSVSNLSSLSSSSELHTNCENSNRLPNKKHLSITNYNNNTSNDMINCHCEKENPSSRKRNRINSYSIRRYTTTNTCETCQKKRTKFNSRLKFYSNRQTKSQRLSNRSYNDTPTPVKFTIDLTGLNVNYTIEYHDTMTCPCSTAFVSYHNSSCCKCSALNEGTSLVMMNLSNEYTNELYYVDISDHTWLQPIIPNLPNYPDFFLTKLHENNLPSVYLDDNALTDATEYIQPYYCRPIQPPPTRAWLRLASPNATEPTAIFTVMNYNILCDRYATRYSYGYCPSWALKWEYRRKQILDELGTYAADIIALQEIETDQFHLYFLPELQKLGYDGVFSPKSRAKTMCEQDRRFVDGCAIFYRQSKFRLIKDYLVEFNQLAITAANVPACHDMMNRVMTKDNIGLVALLETKEEIYSHSFSHGALPSKHKQMLFVCTAHIHWDPEYSDVKVVQTLMLLSELKIIMEDALQKHRTDSNAPTDCTSAPLVLCGDFNSLPDSGVIQLMRTGKISLNHADFKDLQYESYLQKISRLDMTSTPSTDIVHNFKLQSAYETTSSPIMPYTNYTYDFKGIIDYVFFSSELMRVLGVLGPLDPEWLQSNKIVGCPQPNVPSDHFPLLVEFELNPTANVPITTETSSHSTQR</sequence>
<evidence type="ECO:0000256" key="5">
    <source>
        <dbReference type="ARBA" id="ARBA00010774"/>
    </source>
</evidence>
<organism evidence="20 21">
    <name type="scientific">Adineta ricciae</name>
    <name type="common">Rotifer</name>
    <dbReference type="NCBI Taxonomy" id="249248"/>
    <lineage>
        <taxon>Eukaryota</taxon>
        <taxon>Metazoa</taxon>
        <taxon>Spiralia</taxon>
        <taxon>Gnathifera</taxon>
        <taxon>Rotifera</taxon>
        <taxon>Eurotatoria</taxon>
        <taxon>Bdelloidea</taxon>
        <taxon>Adinetida</taxon>
        <taxon>Adinetidae</taxon>
        <taxon>Adineta</taxon>
    </lineage>
</organism>
<comment type="catalytic activity">
    <reaction evidence="1">
        <text>Exonucleolytic cleavage of poly(A) to 5'-AMP.</text>
        <dbReference type="EC" id="3.1.13.4"/>
    </reaction>
</comment>
<evidence type="ECO:0000313" key="21">
    <source>
        <dbReference type="Proteomes" id="UP000663828"/>
    </source>
</evidence>
<keyword evidence="7" id="KW-0963">Cytoplasm</keyword>
<evidence type="ECO:0000259" key="19">
    <source>
        <dbReference type="Pfam" id="PF03372"/>
    </source>
</evidence>
<feature type="region of interest" description="Disordered" evidence="18">
    <location>
        <begin position="161"/>
        <end position="184"/>
    </location>
</feature>
<evidence type="ECO:0000256" key="3">
    <source>
        <dbReference type="ARBA" id="ARBA00004123"/>
    </source>
</evidence>
<proteinExistence type="inferred from homology"/>
<dbReference type="InterPro" id="IPR005135">
    <property type="entry name" value="Endo/exonuclease/phosphatase"/>
</dbReference>
<dbReference type="PANTHER" id="PTHR12121">
    <property type="entry name" value="CARBON CATABOLITE REPRESSOR PROTEIN 4"/>
    <property type="match status" value="1"/>
</dbReference>
<evidence type="ECO:0000256" key="8">
    <source>
        <dbReference type="ARBA" id="ARBA00022614"/>
    </source>
</evidence>
<keyword evidence="17" id="KW-0539">Nucleus</keyword>
<dbReference type="GO" id="GO:0046872">
    <property type="term" value="F:metal ion binding"/>
    <property type="evidence" value="ECO:0007669"/>
    <property type="project" value="UniProtKB-KW"/>
</dbReference>
<gene>
    <name evidence="20" type="ORF">XAT740_LOCUS165</name>
</gene>
<evidence type="ECO:0000256" key="13">
    <source>
        <dbReference type="ARBA" id="ARBA00022839"/>
    </source>
</evidence>
<dbReference type="InterPro" id="IPR050410">
    <property type="entry name" value="CCR4/nocturin_mRNA_transcr"/>
</dbReference>
<feature type="compositionally biased region" description="Polar residues" evidence="18">
    <location>
        <begin position="41"/>
        <end position="57"/>
    </location>
</feature>
<evidence type="ECO:0000256" key="12">
    <source>
        <dbReference type="ARBA" id="ARBA00022801"/>
    </source>
</evidence>
<reference evidence="20" key="1">
    <citation type="submission" date="2021-02" db="EMBL/GenBank/DDBJ databases">
        <authorList>
            <person name="Nowell W R."/>
        </authorList>
    </citation>
    <scope>NUCLEOTIDE SEQUENCE</scope>
</reference>
<dbReference type="CDD" id="cd09097">
    <property type="entry name" value="Deadenylase_CCR4"/>
    <property type="match status" value="1"/>
</dbReference>
<feature type="compositionally biased region" description="Low complexity" evidence="18">
    <location>
        <begin position="215"/>
        <end position="245"/>
    </location>
</feature>
<dbReference type="InterPro" id="IPR036691">
    <property type="entry name" value="Endo/exonu/phosph_ase_sf"/>
</dbReference>
<evidence type="ECO:0000256" key="2">
    <source>
        <dbReference type="ARBA" id="ARBA00001946"/>
    </source>
</evidence>
<keyword evidence="21" id="KW-1185">Reference proteome</keyword>
<feature type="compositionally biased region" description="Polar residues" evidence="18">
    <location>
        <begin position="246"/>
        <end position="257"/>
    </location>
</feature>
<keyword evidence="10" id="KW-0479">Metal-binding</keyword>
<comment type="similarity">
    <text evidence="5">Belongs to the CCR4/nocturin family.</text>
</comment>
<keyword evidence="9" id="KW-0540">Nuclease</keyword>
<dbReference type="EMBL" id="CAJNOR010000004">
    <property type="protein sequence ID" value="CAF0746100.1"/>
    <property type="molecule type" value="Genomic_DNA"/>
</dbReference>
<evidence type="ECO:0000313" key="20">
    <source>
        <dbReference type="EMBL" id="CAF0746100.1"/>
    </source>
</evidence>
<feature type="compositionally biased region" description="Low complexity" evidence="18">
    <location>
        <begin position="28"/>
        <end position="40"/>
    </location>
</feature>
<dbReference type="GO" id="GO:0004535">
    <property type="term" value="F:poly(A)-specific ribonuclease activity"/>
    <property type="evidence" value="ECO:0007669"/>
    <property type="project" value="UniProtKB-EC"/>
</dbReference>
<dbReference type="FunFam" id="3.60.10.10:FF:000002">
    <property type="entry name" value="CCR4-NOT transcription complex subunit 6 like"/>
    <property type="match status" value="1"/>
</dbReference>
<comment type="caution">
    <text evidence="20">The sequence shown here is derived from an EMBL/GenBank/DDBJ whole genome shotgun (WGS) entry which is preliminary data.</text>
</comment>
<evidence type="ECO:0000256" key="9">
    <source>
        <dbReference type="ARBA" id="ARBA00022722"/>
    </source>
</evidence>
<comment type="subcellular location">
    <subcellularLocation>
        <location evidence="4">Cytoplasm</location>
    </subcellularLocation>
    <subcellularLocation>
        <location evidence="3">Nucleus</location>
    </subcellularLocation>
</comment>
<evidence type="ECO:0000256" key="17">
    <source>
        <dbReference type="ARBA" id="ARBA00023242"/>
    </source>
</evidence>
<evidence type="ECO:0000256" key="15">
    <source>
        <dbReference type="ARBA" id="ARBA00023015"/>
    </source>
</evidence>
<keyword evidence="11" id="KW-0677">Repeat</keyword>
<evidence type="ECO:0000256" key="6">
    <source>
        <dbReference type="ARBA" id="ARBA00012161"/>
    </source>
</evidence>
<keyword evidence="8" id="KW-0433">Leucine-rich repeat</keyword>
<comment type="cofactor">
    <cofactor evidence="2">
        <name>Mg(2+)</name>
        <dbReference type="ChEBI" id="CHEBI:18420"/>
    </cofactor>
</comment>
<keyword evidence="12" id="KW-0378">Hydrolase</keyword>
<keyword evidence="14" id="KW-0460">Magnesium</keyword>
<dbReference type="GO" id="GO:0005737">
    <property type="term" value="C:cytoplasm"/>
    <property type="evidence" value="ECO:0007669"/>
    <property type="project" value="UniProtKB-SubCell"/>
</dbReference>
<evidence type="ECO:0000256" key="11">
    <source>
        <dbReference type="ARBA" id="ARBA00022737"/>
    </source>
</evidence>
<dbReference type="Gene3D" id="3.60.10.10">
    <property type="entry name" value="Endonuclease/exonuclease/phosphatase"/>
    <property type="match status" value="1"/>
</dbReference>
<protein>
    <recommendedName>
        <fullName evidence="6">poly(A)-specific ribonuclease</fullName>
        <ecNumber evidence="6">3.1.13.4</ecNumber>
    </recommendedName>
</protein>
<evidence type="ECO:0000256" key="16">
    <source>
        <dbReference type="ARBA" id="ARBA00023163"/>
    </source>
</evidence>
<accession>A0A813NWF4</accession>
<dbReference type="Pfam" id="PF03372">
    <property type="entry name" value="Exo_endo_phos"/>
    <property type="match status" value="1"/>
</dbReference>
<keyword evidence="13" id="KW-0269">Exonuclease</keyword>
<dbReference type="GO" id="GO:0005634">
    <property type="term" value="C:nucleus"/>
    <property type="evidence" value="ECO:0007669"/>
    <property type="project" value="UniProtKB-SubCell"/>
</dbReference>
<evidence type="ECO:0000256" key="7">
    <source>
        <dbReference type="ARBA" id="ARBA00022490"/>
    </source>
</evidence>
<evidence type="ECO:0000256" key="1">
    <source>
        <dbReference type="ARBA" id="ARBA00001663"/>
    </source>
</evidence>
<feature type="compositionally biased region" description="Polar residues" evidence="18">
    <location>
        <begin position="198"/>
        <end position="214"/>
    </location>
</feature>
<dbReference type="AlphaFoldDB" id="A0A813NWF4"/>
<evidence type="ECO:0000256" key="18">
    <source>
        <dbReference type="SAM" id="MobiDB-lite"/>
    </source>
</evidence>
<dbReference type="EC" id="3.1.13.4" evidence="6"/>
<name>A0A813NWF4_ADIRI</name>
<feature type="domain" description="Endonuclease/exonuclease/phosphatase" evidence="19">
    <location>
        <begin position="494"/>
        <end position="841"/>
    </location>
</feature>
<evidence type="ECO:0000256" key="10">
    <source>
        <dbReference type="ARBA" id="ARBA00022723"/>
    </source>
</evidence>
<feature type="region of interest" description="Disordered" evidence="18">
    <location>
        <begin position="21"/>
        <end position="57"/>
    </location>
</feature>